<feature type="transmembrane region" description="Helical" evidence="6">
    <location>
        <begin position="227"/>
        <end position="250"/>
    </location>
</feature>
<keyword evidence="2" id="KW-1003">Cell membrane</keyword>
<comment type="subcellular location">
    <subcellularLocation>
        <location evidence="1">Cell membrane</location>
        <topology evidence="1">Multi-pass membrane protein</topology>
    </subcellularLocation>
</comment>
<sequence>MSTRSHALRNTIFASIGIYTEYFLGMVAAIMTARHLGPGYYGIYGLFIWFAAVGVVVTNSGITTGVIKFVAELRGGDQPALIVPVLTYLRRVQAWHLVVVLGCGVILFFVAAGRWAPDLHGIEFALLALAVGLRAPYMFNIAITKGFEAFDATARIAMLGAPLNLVLVALAVLLHGPLLWFVVVYATSSVVFFLASRHYATRLLASMPASAPLPAALIKRVRRHLRLVSATVIIGFVIASGIEVLFLNLYNSAASAGYFKVAYQMAEGISLLVPGVFSAVLLPMMASALSQGRALAGRRFVAATNYLVLLAAPMVAFGVSFAGPLIGVLYGHAYAAAVPVFALFLTSFAISTVSQAATSLLVSADRQHTILTMTIAFGVLKIVLDVVLISHFGLAGATAAVVTGSLINSTIYIAIAMRVGGVSLDSERLLRIVLAAMLAAALAWVTRLLPMLPLWHLLAGFVVVSTTYLALTLLFRCWSKGDIKQLQGLHQQLAAGRPMVVGRVLGWAALRAGQDP</sequence>
<evidence type="ECO:0000313" key="7">
    <source>
        <dbReference type="EMBL" id="MFK2873624.1"/>
    </source>
</evidence>
<protein>
    <submittedName>
        <fullName evidence="7">Polysaccharide biosynthesis C-terminal domain-containing protein</fullName>
    </submittedName>
</protein>
<dbReference type="RefSeq" id="WP_284396935.1">
    <property type="nucleotide sequence ID" value="NZ_BSNQ01000003.1"/>
</dbReference>
<evidence type="ECO:0000256" key="2">
    <source>
        <dbReference type="ARBA" id="ARBA00022475"/>
    </source>
</evidence>
<comment type="caution">
    <text evidence="7">The sequence shown here is derived from an EMBL/GenBank/DDBJ whole genome shotgun (WGS) entry which is preliminary data.</text>
</comment>
<accession>A0ABW8IUJ2</accession>
<dbReference type="Proteomes" id="UP001620405">
    <property type="component" value="Unassembled WGS sequence"/>
</dbReference>
<feature type="transmembrane region" description="Helical" evidence="6">
    <location>
        <begin position="262"/>
        <end position="285"/>
    </location>
</feature>
<evidence type="ECO:0000256" key="1">
    <source>
        <dbReference type="ARBA" id="ARBA00004651"/>
    </source>
</evidence>
<evidence type="ECO:0000256" key="3">
    <source>
        <dbReference type="ARBA" id="ARBA00022692"/>
    </source>
</evidence>
<feature type="transmembrane region" description="Helical" evidence="6">
    <location>
        <begin position="369"/>
        <end position="389"/>
    </location>
</feature>
<feature type="transmembrane region" description="Helical" evidence="6">
    <location>
        <begin position="43"/>
        <end position="71"/>
    </location>
</feature>
<feature type="transmembrane region" description="Helical" evidence="6">
    <location>
        <begin position="180"/>
        <end position="200"/>
    </location>
</feature>
<keyword evidence="4 6" id="KW-1133">Transmembrane helix</keyword>
<dbReference type="Pfam" id="PF13440">
    <property type="entry name" value="Polysacc_synt_3"/>
    <property type="match status" value="1"/>
</dbReference>
<feature type="transmembrane region" description="Helical" evidence="6">
    <location>
        <begin position="12"/>
        <end position="31"/>
    </location>
</feature>
<feature type="transmembrane region" description="Helical" evidence="6">
    <location>
        <begin position="92"/>
        <end position="112"/>
    </location>
</feature>
<evidence type="ECO:0000256" key="5">
    <source>
        <dbReference type="ARBA" id="ARBA00023136"/>
    </source>
</evidence>
<feature type="transmembrane region" description="Helical" evidence="6">
    <location>
        <begin position="429"/>
        <end position="449"/>
    </location>
</feature>
<dbReference type="InterPro" id="IPR050833">
    <property type="entry name" value="Poly_Biosynth_Transport"/>
</dbReference>
<dbReference type="EMBL" id="JADIKG010000011">
    <property type="protein sequence ID" value="MFK2873624.1"/>
    <property type="molecule type" value="Genomic_DNA"/>
</dbReference>
<organism evidence="7 8">
    <name type="scientific">Dyella lipolytica</name>
    <dbReference type="NCBI Taxonomy" id="1867835"/>
    <lineage>
        <taxon>Bacteria</taxon>
        <taxon>Pseudomonadati</taxon>
        <taxon>Pseudomonadota</taxon>
        <taxon>Gammaproteobacteria</taxon>
        <taxon>Lysobacterales</taxon>
        <taxon>Rhodanobacteraceae</taxon>
        <taxon>Dyella</taxon>
    </lineage>
</organism>
<feature type="transmembrane region" description="Helical" evidence="6">
    <location>
        <begin position="124"/>
        <end position="144"/>
    </location>
</feature>
<feature type="transmembrane region" description="Helical" evidence="6">
    <location>
        <begin position="455"/>
        <end position="475"/>
    </location>
</feature>
<evidence type="ECO:0000256" key="6">
    <source>
        <dbReference type="SAM" id="Phobius"/>
    </source>
</evidence>
<feature type="transmembrane region" description="Helical" evidence="6">
    <location>
        <begin position="395"/>
        <end position="417"/>
    </location>
</feature>
<feature type="transmembrane region" description="Helical" evidence="6">
    <location>
        <begin position="156"/>
        <end position="174"/>
    </location>
</feature>
<keyword evidence="8" id="KW-1185">Reference proteome</keyword>
<feature type="transmembrane region" description="Helical" evidence="6">
    <location>
        <begin position="336"/>
        <end position="362"/>
    </location>
</feature>
<dbReference type="PANTHER" id="PTHR30250:SF11">
    <property type="entry name" value="O-ANTIGEN TRANSPORTER-RELATED"/>
    <property type="match status" value="1"/>
</dbReference>
<keyword evidence="3 6" id="KW-0812">Transmembrane</keyword>
<feature type="transmembrane region" description="Helical" evidence="6">
    <location>
        <begin position="306"/>
        <end position="330"/>
    </location>
</feature>
<name>A0ABW8IUJ2_9GAMM</name>
<evidence type="ECO:0000313" key="8">
    <source>
        <dbReference type="Proteomes" id="UP001620405"/>
    </source>
</evidence>
<dbReference type="PANTHER" id="PTHR30250">
    <property type="entry name" value="PST FAMILY PREDICTED COLANIC ACID TRANSPORTER"/>
    <property type="match status" value="1"/>
</dbReference>
<keyword evidence="5 6" id="KW-0472">Membrane</keyword>
<reference evidence="7 8" key="1">
    <citation type="submission" date="2020-10" db="EMBL/GenBank/DDBJ databases">
        <title>Phylogeny of dyella-like bacteria.</title>
        <authorList>
            <person name="Fu J."/>
        </authorList>
    </citation>
    <scope>NUCLEOTIDE SEQUENCE [LARGE SCALE GENOMIC DNA]</scope>
    <source>
        <strain evidence="7 8">DHOB07</strain>
    </source>
</reference>
<evidence type="ECO:0000256" key="4">
    <source>
        <dbReference type="ARBA" id="ARBA00022989"/>
    </source>
</evidence>
<gene>
    <name evidence="7" type="ORF">ISP13_08770</name>
</gene>
<proteinExistence type="predicted"/>